<evidence type="ECO:0000256" key="1">
    <source>
        <dbReference type="ARBA" id="ARBA00004245"/>
    </source>
</evidence>
<protein>
    <recommendedName>
        <fullName evidence="11">WH1 domain-containing protein</fullName>
    </recommendedName>
</protein>
<dbReference type="EMBL" id="CADCXU010007315">
    <property type="protein sequence ID" value="CAA9998732.1"/>
    <property type="molecule type" value="Genomic_DNA"/>
</dbReference>
<keyword evidence="7" id="KW-0009">Actin-binding</keyword>
<feature type="region of interest" description="Disordered" evidence="10">
    <location>
        <begin position="300"/>
        <end position="408"/>
    </location>
</feature>
<dbReference type="Gene3D" id="2.30.29.30">
    <property type="entry name" value="Pleckstrin-homology domain (PH domain)/Phosphotyrosine-binding domain (PTB)"/>
    <property type="match status" value="1"/>
</dbReference>
<dbReference type="GO" id="GO:0030027">
    <property type="term" value="C:lamellipodium"/>
    <property type="evidence" value="ECO:0007669"/>
    <property type="project" value="UniProtKB-SubCell"/>
</dbReference>
<keyword evidence="8" id="KW-0206">Cytoskeleton</keyword>
<evidence type="ECO:0000313" key="13">
    <source>
        <dbReference type="Proteomes" id="UP000479000"/>
    </source>
</evidence>
<dbReference type="FunFam" id="2.30.29.30:FF:000047">
    <property type="entry name" value="vasodilator-stimulated phosphoprotein isoform X2"/>
    <property type="match status" value="1"/>
</dbReference>
<feature type="domain" description="WH1" evidence="11">
    <location>
        <begin position="189"/>
        <end position="302"/>
    </location>
</feature>
<keyword evidence="9" id="KW-0966">Cell projection</keyword>
<dbReference type="Gene3D" id="1.20.5.1160">
    <property type="entry name" value="Vasodilator-stimulated phosphoprotein"/>
    <property type="match status" value="1"/>
</dbReference>
<keyword evidence="5" id="KW-0597">Phosphoprotein</keyword>
<dbReference type="GO" id="GO:0005856">
    <property type="term" value="C:cytoskeleton"/>
    <property type="evidence" value="ECO:0007669"/>
    <property type="project" value="UniProtKB-SubCell"/>
</dbReference>
<dbReference type="InterPro" id="IPR000697">
    <property type="entry name" value="WH1/EVH1_dom"/>
</dbReference>
<dbReference type="Pfam" id="PF08776">
    <property type="entry name" value="VASP_tetra"/>
    <property type="match status" value="1"/>
</dbReference>
<dbReference type="PANTHER" id="PTHR11202">
    <property type="entry name" value="SPROUTY-RELATED, EVH1 DOMAIN-CONTAINING PROTEIN FAMILY MEMBER"/>
    <property type="match status" value="1"/>
</dbReference>
<evidence type="ECO:0000256" key="7">
    <source>
        <dbReference type="ARBA" id="ARBA00023203"/>
    </source>
</evidence>
<dbReference type="CDD" id="cd01207">
    <property type="entry name" value="EVH1_Ena_VASP-like"/>
    <property type="match status" value="1"/>
</dbReference>
<dbReference type="Proteomes" id="UP000479000">
    <property type="component" value="Unassembled WGS sequence"/>
</dbReference>
<dbReference type="PANTHER" id="PTHR11202:SF22">
    <property type="entry name" value="PROTEIN ENABLED"/>
    <property type="match status" value="1"/>
</dbReference>
<sequence length="443" mass="48352">MIGIRSVGTGNRQQATYGKPGSRTRKCRWPPQLACRYVRMSSRAGFNVESARAGLSHLMTNAGTNGTVEGADIVEKEVFVYNLGTMFFVNRVIFGDEIPYDPNSPTPTTTDPSREPTTSMAEDIDVTTGTDILLDDVASTAMTVQPPVETTTQPSATEFTPSVVSSKKNGAFYSQACPIISLVYSSKKRTQSIEQSIASARASVMVYDDTSKKWIPSGSSSGLSKVHIFQNISNNTFRVVARKLQDHEVVINCIILKGLKYNQATHTFHQWRDNKQVYGLNFSSREDADGFARAMTHALDQSAENSGSSTSSSGSNYGTLGRGGTGMASMMDEMAKTLARRRAAAERKEVDPGPQEPDYGTAERKNSTWGGSGSKLGNGCESSPKPSRRALASSEESLPKVNGDASLPELEALKQEILREMRREINRMKSEIIDALKTELNRR</sequence>
<dbReference type="InterPro" id="IPR014885">
    <property type="entry name" value="VASP_tetra"/>
</dbReference>
<keyword evidence="13" id="KW-1185">Reference proteome</keyword>
<comment type="subcellular location">
    <subcellularLocation>
        <location evidence="2">Cell projection</location>
        <location evidence="2">Lamellipodium</location>
    </subcellularLocation>
    <subcellularLocation>
        <location evidence="1">Cytoplasm</location>
        <location evidence="1">Cytoskeleton</location>
    </subcellularLocation>
</comment>
<feature type="compositionally biased region" description="Low complexity" evidence="10">
    <location>
        <begin position="306"/>
        <end position="315"/>
    </location>
</feature>
<dbReference type="GO" id="GO:0003779">
    <property type="term" value="F:actin binding"/>
    <property type="evidence" value="ECO:0007669"/>
    <property type="project" value="UniProtKB-KW"/>
</dbReference>
<dbReference type="SMART" id="SM00461">
    <property type="entry name" value="WH1"/>
    <property type="match status" value="1"/>
</dbReference>
<dbReference type="OrthoDB" id="31170at2759"/>
<dbReference type="Pfam" id="PF00568">
    <property type="entry name" value="WH1"/>
    <property type="match status" value="1"/>
</dbReference>
<accession>A0A6H5G862</accession>
<evidence type="ECO:0000313" key="12">
    <source>
        <dbReference type="EMBL" id="CAA9998732.1"/>
    </source>
</evidence>
<evidence type="ECO:0000256" key="6">
    <source>
        <dbReference type="ARBA" id="ARBA00023036"/>
    </source>
</evidence>
<comment type="similarity">
    <text evidence="3">Belongs to the Ena/VASP family.</text>
</comment>
<dbReference type="GO" id="GO:0030054">
    <property type="term" value="C:cell junction"/>
    <property type="evidence" value="ECO:0007669"/>
    <property type="project" value="UniProtKB-ARBA"/>
</dbReference>
<evidence type="ECO:0000256" key="2">
    <source>
        <dbReference type="ARBA" id="ARBA00004510"/>
    </source>
</evidence>
<dbReference type="GO" id="GO:0017124">
    <property type="term" value="F:SH3 domain binding"/>
    <property type="evidence" value="ECO:0007669"/>
    <property type="project" value="UniProtKB-KW"/>
</dbReference>
<evidence type="ECO:0000259" key="11">
    <source>
        <dbReference type="PROSITE" id="PS50229"/>
    </source>
</evidence>
<dbReference type="AlphaFoldDB" id="A0A6H5G862"/>
<reference evidence="12 13" key="1">
    <citation type="submission" date="2020-02" db="EMBL/GenBank/DDBJ databases">
        <authorList>
            <person name="Ferguson B K."/>
        </authorList>
    </citation>
    <scope>NUCLEOTIDE SEQUENCE [LARGE SCALE GENOMIC DNA]</scope>
</reference>
<keyword evidence="6" id="KW-0729">SH3-binding</keyword>
<dbReference type="InterPro" id="IPR011993">
    <property type="entry name" value="PH-like_dom_sf"/>
</dbReference>
<evidence type="ECO:0000256" key="5">
    <source>
        <dbReference type="ARBA" id="ARBA00022553"/>
    </source>
</evidence>
<dbReference type="PROSITE" id="PS50229">
    <property type="entry name" value="WH1"/>
    <property type="match status" value="1"/>
</dbReference>
<dbReference type="GO" id="GO:0005829">
    <property type="term" value="C:cytosol"/>
    <property type="evidence" value="ECO:0007669"/>
    <property type="project" value="UniProtKB-ARBA"/>
</dbReference>
<name>A0A6H5G862_9HEMI</name>
<keyword evidence="4" id="KW-0963">Cytoplasm</keyword>
<feature type="region of interest" description="Disordered" evidence="10">
    <location>
        <begin position="1"/>
        <end position="25"/>
    </location>
</feature>
<evidence type="ECO:0000256" key="10">
    <source>
        <dbReference type="SAM" id="MobiDB-lite"/>
    </source>
</evidence>
<dbReference type="InterPro" id="IPR038023">
    <property type="entry name" value="VASP_sf"/>
</dbReference>
<evidence type="ECO:0000256" key="3">
    <source>
        <dbReference type="ARBA" id="ARBA00009785"/>
    </source>
</evidence>
<gene>
    <name evidence="12" type="ORF">NTEN_LOCUS5015</name>
</gene>
<proteinExistence type="inferred from homology"/>
<evidence type="ECO:0000256" key="8">
    <source>
        <dbReference type="ARBA" id="ARBA00023212"/>
    </source>
</evidence>
<evidence type="ECO:0000256" key="4">
    <source>
        <dbReference type="ARBA" id="ARBA00022490"/>
    </source>
</evidence>
<dbReference type="SUPFAM" id="SSF50729">
    <property type="entry name" value="PH domain-like"/>
    <property type="match status" value="1"/>
</dbReference>
<dbReference type="SUPFAM" id="SSF118370">
    <property type="entry name" value="Vasodilator-stimulated phosphoprotein, VASP, tetramerisation domain"/>
    <property type="match status" value="1"/>
</dbReference>
<organism evidence="12 13">
    <name type="scientific">Nesidiocoris tenuis</name>
    <dbReference type="NCBI Taxonomy" id="355587"/>
    <lineage>
        <taxon>Eukaryota</taxon>
        <taxon>Metazoa</taxon>
        <taxon>Ecdysozoa</taxon>
        <taxon>Arthropoda</taxon>
        <taxon>Hexapoda</taxon>
        <taxon>Insecta</taxon>
        <taxon>Pterygota</taxon>
        <taxon>Neoptera</taxon>
        <taxon>Paraneoptera</taxon>
        <taxon>Hemiptera</taxon>
        <taxon>Heteroptera</taxon>
        <taxon>Panheteroptera</taxon>
        <taxon>Cimicomorpha</taxon>
        <taxon>Miridae</taxon>
        <taxon>Dicyphina</taxon>
        <taxon>Nesidiocoris</taxon>
    </lineage>
</organism>
<evidence type="ECO:0000256" key="9">
    <source>
        <dbReference type="ARBA" id="ARBA00023273"/>
    </source>
</evidence>